<dbReference type="OrthoDB" id="2910298at2"/>
<dbReference type="InterPro" id="IPR058600">
    <property type="entry name" value="YhjD-like"/>
</dbReference>
<gene>
    <name evidence="1" type="ORF">BK123_20605</name>
</gene>
<evidence type="ECO:0000313" key="2">
    <source>
        <dbReference type="Proteomes" id="UP000187074"/>
    </source>
</evidence>
<name>A0A1R1AXZ8_PAELA</name>
<dbReference type="Pfam" id="PF26325">
    <property type="entry name" value="YhjD"/>
    <property type="match status" value="1"/>
</dbReference>
<comment type="caution">
    <text evidence="1">The sequence shown here is derived from an EMBL/GenBank/DDBJ whole genome shotgun (WGS) entry which is preliminary data.</text>
</comment>
<reference evidence="1 2" key="1">
    <citation type="submission" date="2016-11" db="EMBL/GenBank/DDBJ databases">
        <title>Paenibacillus species isolates.</title>
        <authorList>
            <person name="Beno S.M."/>
        </authorList>
    </citation>
    <scope>NUCLEOTIDE SEQUENCE [LARGE SCALE GENOMIC DNA]</scope>
    <source>
        <strain evidence="1 2">FSL F4-0100</strain>
    </source>
</reference>
<dbReference type="EMBL" id="MRTF01000007">
    <property type="protein sequence ID" value="OME90762.1"/>
    <property type="molecule type" value="Genomic_DNA"/>
</dbReference>
<dbReference type="AlphaFoldDB" id="A0A1R1AXZ8"/>
<evidence type="ECO:0000313" key="1">
    <source>
        <dbReference type="EMBL" id="OME90762.1"/>
    </source>
</evidence>
<dbReference type="STRING" id="1401.BK123_20605"/>
<accession>A0A1R1AXZ8</accession>
<organism evidence="1 2">
    <name type="scientific">Paenibacillus lautus</name>
    <name type="common">Bacillus lautus</name>
    <dbReference type="NCBI Taxonomy" id="1401"/>
    <lineage>
        <taxon>Bacteria</taxon>
        <taxon>Bacillati</taxon>
        <taxon>Bacillota</taxon>
        <taxon>Bacilli</taxon>
        <taxon>Bacillales</taxon>
        <taxon>Paenibacillaceae</taxon>
        <taxon>Paenibacillus</taxon>
    </lineage>
</organism>
<sequence>MLSIGLKPDETQLVKDYILLPLLLDVLEHDRSILCRADLKTPELTNAIIDHLQAAALSDLAQARKKMREYAIKVYEDRKTKLGIEVEFVCRGYHHKLSILWGLIEAEIEQRSYTYLGLQIADKGSLL</sequence>
<dbReference type="Proteomes" id="UP000187074">
    <property type="component" value="Unassembled WGS sequence"/>
</dbReference>
<proteinExistence type="predicted"/>
<protein>
    <submittedName>
        <fullName evidence="1">Uncharacterized protein</fullName>
    </submittedName>
</protein>